<dbReference type="EMBL" id="MU863880">
    <property type="protein sequence ID" value="KAK4204694.1"/>
    <property type="molecule type" value="Genomic_DNA"/>
</dbReference>
<reference evidence="1" key="2">
    <citation type="submission" date="2023-05" db="EMBL/GenBank/DDBJ databases">
        <authorList>
            <consortium name="Lawrence Berkeley National Laboratory"/>
            <person name="Steindorff A."/>
            <person name="Hensen N."/>
            <person name="Bonometti L."/>
            <person name="Westerberg I."/>
            <person name="Brannstrom I.O."/>
            <person name="Guillou S."/>
            <person name="Cros-Aarteil S."/>
            <person name="Calhoun S."/>
            <person name="Haridas S."/>
            <person name="Kuo A."/>
            <person name="Mondo S."/>
            <person name="Pangilinan J."/>
            <person name="Riley R."/>
            <person name="Labutti K."/>
            <person name="Andreopoulos B."/>
            <person name="Lipzen A."/>
            <person name="Chen C."/>
            <person name="Yanf M."/>
            <person name="Daum C."/>
            <person name="Ng V."/>
            <person name="Clum A."/>
            <person name="Ohm R."/>
            <person name="Martin F."/>
            <person name="Silar P."/>
            <person name="Natvig D."/>
            <person name="Lalanne C."/>
            <person name="Gautier V."/>
            <person name="Ament-Velasquez S.L."/>
            <person name="Kruys A."/>
            <person name="Hutchinson M.I."/>
            <person name="Powell A.J."/>
            <person name="Barry K."/>
            <person name="Miller A.N."/>
            <person name="Grigoriev I.V."/>
            <person name="Debuchy R."/>
            <person name="Gladieux P."/>
            <person name="Thoren M.H."/>
            <person name="Johannesson H."/>
        </authorList>
    </citation>
    <scope>NUCLEOTIDE SEQUENCE</scope>
    <source>
        <strain evidence="1">CBS 315.58</strain>
    </source>
</reference>
<accession>A0AAN6XPZ0</accession>
<dbReference type="Proteomes" id="UP001303160">
    <property type="component" value="Unassembled WGS sequence"/>
</dbReference>
<keyword evidence="2" id="KW-1185">Reference proteome</keyword>
<organism evidence="1 2">
    <name type="scientific">Triangularia verruculosa</name>
    <dbReference type="NCBI Taxonomy" id="2587418"/>
    <lineage>
        <taxon>Eukaryota</taxon>
        <taxon>Fungi</taxon>
        <taxon>Dikarya</taxon>
        <taxon>Ascomycota</taxon>
        <taxon>Pezizomycotina</taxon>
        <taxon>Sordariomycetes</taxon>
        <taxon>Sordariomycetidae</taxon>
        <taxon>Sordariales</taxon>
        <taxon>Podosporaceae</taxon>
        <taxon>Triangularia</taxon>
    </lineage>
</organism>
<evidence type="ECO:0000313" key="1">
    <source>
        <dbReference type="EMBL" id="KAK4204694.1"/>
    </source>
</evidence>
<dbReference type="Gene3D" id="2.60.110.10">
    <property type="entry name" value="Thaumatin"/>
    <property type="match status" value="1"/>
</dbReference>
<gene>
    <name evidence="1" type="ORF">QBC40DRAFT_249766</name>
</gene>
<name>A0AAN6XPZ0_9PEZI</name>
<comment type="caution">
    <text evidence="1">The sequence shown here is derived from an EMBL/GenBank/DDBJ whole genome shotgun (WGS) entry which is preliminary data.</text>
</comment>
<dbReference type="AlphaFoldDB" id="A0AAN6XPZ0"/>
<reference evidence="1" key="1">
    <citation type="journal article" date="2023" name="Mol. Phylogenet. Evol.">
        <title>Genome-scale phylogeny and comparative genomics of the fungal order Sordariales.</title>
        <authorList>
            <person name="Hensen N."/>
            <person name="Bonometti L."/>
            <person name="Westerberg I."/>
            <person name="Brannstrom I.O."/>
            <person name="Guillou S."/>
            <person name="Cros-Aarteil S."/>
            <person name="Calhoun S."/>
            <person name="Haridas S."/>
            <person name="Kuo A."/>
            <person name="Mondo S."/>
            <person name="Pangilinan J."/>
            <person name="Riley R."/>
            <person name="LaButti K."/>
            <person name="Andreopoulos B."/>
            <person name="Lipzen A."/>
            <person name="Chen C."/>
            <person name="Yan M."/>
            <person name="Daum C."/>
            <person name="Ng V."/>
            <person name="Clum A."/>
            <person name="Steindorff A."/>
            <person name="Ohm R.A."/>
            <person name="Martin F."/>
            <person name="Silar P."/>
            <person name="Natvig D.O."/>
            <person name="Lalanne C."/>
            <person name="Gautier V."/>
            <person name="Ament-Velasquez S.L."/>
            <person name="Kruys A."/>
            <person name="Hutchinson M.I."/>
            <person name="Powell A.J."/>
            <person name="Barry K."/>
            <person name="Miller A.N."/>
            <person name="Grigoriev I.V."/>
            <person name="Debuchy R."/>
            <person name="Gladieux P."/>
            <person name="Hiltunen Thoren M."/>
            <person name="Johannesson H."/>
        </authorList>
    </citation>
    <scope>NUCLEOTIDE SEQUENCE</scope>
    <source>
        <strain evidence="1">CBS 315.58</strain>
    </source>
</reference>
<evidence type="ECO:0000313" key="2">
    <source>
        <dbReference type="Proteomes" id="UP001303160"/>
    </source>
</evidence>
<dbReference type="SUPFAM" id="SSF49870">
    <property type="entry name" value="Osmotin, thaumatin-like protein"/>
    <property type="match status" value="1"/>
</dbReference>
<evidence type="ECO:0008006" key="3">
    <source>
        <dbReference type="Google" id="ProtNLM"/>
    </source>
</evidence>
<dbReference type="InterPro" id="IPR037176">
    <property type="entry name" value="Osmotin/thaumatin-like_sf"/>
</dbReference>
<proteinExistence type="predicted"/>
<protein>
    <recommendedName>
        <fullName evidence="3">Thaumatin-like protein</fullName>
    </recommendedName>
</protein>
<sequence>MSMIDIQTRFSADPAHALSAPAVTRVAVTDIPWGTALGGALDPHPKIDPDSPVTGLTAPPNWKIRVTNKAGVSLTTLHVKNAPKSTGLPDLPDPIGGIPPPGNMAPESVFEYAVPTGWSGRIAFAEAGKLIVGDESLIEASFEVQVDEKNVPIVNYALGDIDVSYVDGYTFPIMCSCAADNRFLSGCDSPKLWGQSIACPDKNPHGACRNPHRDKDQGQVTYAHEWFKGCQGRAYTFPKDDKANSNGQCQSGTVNCQILPK</sequence>